<dbReference type="InterPro" id="IPR009060">
    <property type="entry name" value="UBA-like_sf"/>
</dbReference>
<organism evidence="4">
    <name type="scientific">marine metagenome</name>
    <dbReference type="NCBI Taxonomy" id="408172"/>
    <lineage>
        <taxon>unclassified sequences</taxon>
        <taxon>metagenomes</taxon>
        <taxon>ecological metagenomes</taxon>
    </lineage>
</organism>
<dbReference type="GO" id="GO:0003746">
    <property type="term" value="F:translation elongation factor activity"/>
    <property type="evidence" value="ECO:0007669"/>
    <property type="project" value="UniProtKB-KW"/>
</dbReference>
<dbReference type="PANTHER" id="PTHR11741:SF0">
    <property type="entry name" value="ELONGATION FACTOR TS, MITOCHONDRIAL"/>
    <property type="match status" value="1"/>
</dbReference>
<dbReference type="PANTHER" id="PTHR11741">
    <property type="entry name" value="ELONGATION FACTOR TS"/>
    <property type="match status" value="1"/>
</dbReference>
<evidence type="ECO:0000313" key="4">
    <source>
        <dbReference type="EMBL" id="SVE64881.1"/>
    </source>
</evidence>
<dbReference type="Gene3D" id="1.10.8.10">
    <property type="entry name" value="DNA helicase RuvA subunit, C-terminal domain"/>
    <property type="match status" value="1"/>
</dbReference>
<comment type="similarity">
    <text evidence="1">Belongs to the EF-Ts family.</text>
</comment>
<evidence type="ECO:0000256" key="3">
    <source>
        <dbReference type="ARBA" id="ARBA00022917"/>
    </source>
</evidence>
<dbReference type="InterPro" id="IPR018101">
    <property type="entry name" value="Transl_elong_Ts_CS"/>
</dbReference>
<keyword evidence="2" id="KW-0251">Elongation factor</keyword>
<dbReference type="PROSITE" id="PS01126">
    <property type="entry name" value="EF_TS_1"/>
    <property type="match status" value="1"/>
</dbReference>
<dbReference type="CDD" id="cd14275">
    <property type="entry name" value="UBA_EF-Ts"/>
    <property type="match status" value="1"/>
</dbReference>
<feature type="non-terminal residue" evidence="4">
    <location>
        <position position="69"/>
    </location>
</feature>
<gene>
    <name evidence="4" type="ORF">METZ01_LOCUS517735</name>
</gene>
<dbReference type="InterPro" id="IPR001816">
    <property type="entry name" value="Transl_elong_EFTs/EF1B"/>
</dbReference>
<dbReference type="AlphaFoldDB" id="A0A383F7D6"/>
<evidence type="ECO:0000256" key="1">
    <source>
        <dbReference type="ARBA" id="ARBA00005532"/>
    </source>
</evidence>
<name>A0A383F7D6_9ZZZZ</name>
<dbReference type="SUPFAM" id="SSF46934">
    <property type="entry name" value="UBA-like"/>
    <property type="match status" value="1"/>
</dbReference>
<evidence type="ECO:0008006" key="5">
    <source>
        <dbReference type="Google" id="ProtNLM"/>
    </source>
</evidence>
<dbReference type="HAMAP" id="MF_00050">
    <property type="entry name" value="EF_Ts"/>
    <property type="match status" value="1"/>
</dbReference>
<dbReference type="EMBL" id="UINC01232071">
    <property type="protein sequence ID" value="SVE64881.1"/>
    <property type="molecule type" value="Genomic_DNA"/>
</dbReference>
<sequence length="69" mass="7490">MAITASMVKELRERTGLGMMDCKRALEETGGDLEQAIEELRKKSALKAAKKAGRITANGLLGLKVSEDR</sequence>
<proteinExistence type="inferred from homology"/>
<keyword evidence="3" id="KW-0648">Protein biosynthesis</keyword>
<dbReference type="FunFam" id="1.10.8.10:FF:000001">
    <property type="entry name" value="Elongation factor Ts"/>
    <property type="match status" value="1"/>
</dbReference>
<protein>
    <recommendedName>
        <fullName evidence="5">Translation elongation factor EFTs/EF1B dimerisation domain-containing protein</fullName>
    </recommendedName>
</protein>
<accession>A0A383F7D6</accession>
<reference evidence="4" key="1">
    <citation type="submission" date="2018-05" db="EMBL/GenBank/DDBJ databases">
        <authorList>
            <person name="Lanie J.A."/>
            <person name="Ng W.-L."/>
            <person name="Kazmierczak K.M."/>
            <person name="Andrzejewski T.M."/>
            <person name="Davidsen T.M."/>
            <person name="Wayne K.J."/>
            <person name="Tettelin H."/>
            <person name="Glass J.I."/>
            <person name="Rusch D."/>
            <person name="Podicherti R."/>
            <person name="Tsui H.-C.T."/>
            <person name="Winkler M.E."/>
        </authorList>
    </citation>
    <scope>NUCLEOTIDE SEQUENCE</scope>
</reference>
<evidence type="ECO:0000256" key="2">
    <source>
        <dbReference type="ARBA" id="ARBA00022768"/>
    </source>
</evidence>